<accession>I3V255</accession>
<protein>
    <submittedName>
        <fullName evidence="1">Uncharacterized protein</fullName>
    </submittedName>
</protein>
<dbReference type="Proteomes" id="UP000005268">
    <property type="component" value="Chromosome"/>
</dbReference>
<proteinExistence type="predicted"/>
<dbReference type="AlphaFoldDB" id="I3V255"/>
<organism evidence="1 2">
    <name type="scientific">Pseudomonas putida ND6</name>
    <dbReference type="NCBI Taxonomy" id="231023"/>
    <lineage>
        <taxon>Bacteria</taxon>
        <taxon>Pseudomonadati</taxon>
        <taxon>Pseudomonadota</taxon>
        <taxon>Gammaproteobacteria</taxon>
        <taxon>Pseudomonadales</taxon>
        <taxon>Pseudomonadaceae</taxon>
        <taxon>Pseudomonas</taxon>
    </lineage>
</organism>
<reference evidence="1 2" key="1">
    <citation type="journal article" date="2012" name="J. Bacteriol.">
        <title>Complete Genome Sequence of the Naphthalene-Degrading Pseudomonas putida Strain ND6.</title>
        <authorList>
            <person name="Li S."/>
            <person name="Zhao H."/>
            <person name="Li Y."/>
            <person name="Niu S."/>
            <person name="Cai B."/>
        </authorList>
    </citation>
    <scope>NUCLEOTIDE SEQUENCE [LARGE SCALE GENOMIC DNA]</scope>
    <source>
        <strain evidence="1 2">ND6</strain>
    </source>
</reference>
<dbReference type="HOGENOM" id="CLU_3375422_0_0_6"/>
<name>I3V255_PSEPU</name>
<sequence length="34" mass="3721">MKHGPTIRSSRDCLKSTSSIVIIAPINHYQRGGP</sequence>
<evidence type="ECO:0000313" key="1">
    <source>
        <dbReference type="EMBL" id="AFK71826.1"/>
    </source>
</evidence>
<dbReference type="EMBL" id="CP003588">
    <property type="protein sequence ID" value="AFK71826.1"/>
    <property type="molecule type" value="Genomic_DNA"/>
</dbReference>
<dbReference type="KEGG" id="ppi:YSA_09348"/>
<evidence type="ECO:0000313" key="2">
    <source>
        <dbReference type="Proteomes" id="UP000005268"/>
    </source>
</evidence>
<gene>
    <name evidence="1" type="ORF">YSA_09348</name>
</gene>